<dbReference type="Pfam" id="PF00271">
    <property type="entry name" value="Helicase_C"/>
    <property type="match status" value="1"/>
</dbReference>
<keyword evidence="8" id="KW-1133">Transmembrane helix</keyword>
<keyword evidence="8" id="KW-0812">Transmembrane</keyword>
<keyword evidence="3 6" id="KW-0347">Helicase</keyword>
<dbReference type="PANTHER" id="PTHR24031">
    <property type="entry name" value="RNA HELICASE"/>
    <property type="match status" value="1"/>
</dbReference>
<evidence type="ECO:0000256" key="7">
    <source>
        <dbReference type="SAM" id="MobiDB-lite"/>
    </source>
</evidence>
<evidence type="ECO:0000256" key="1">
    <source>
        <dbReference type="ARBA" id="ARBA00022741"/>
    </source>
</evidence>
<feature type="region of interest" description="Disordered" evidence="7">
    <location>
        <begin position="435"/>
        <end position="458"/>
    </location>
</feature>
<dbReference type="InterPro" id="IPR011545">
    <property type="entry name" value="DEAD/DEAH_box_helicase_dom"/>
</dbReference>
<reference evidence="12" key="1">
    <citation type="journal article" date="2023" name="Commun. Biol.">
        <title>Genome analysis of Parmales, the sister group of diatoms, reveals the evolutionary specialization of diatoms from phago-mixotrophs to photoautotrophs.</title>
        <authorList>
            <person name="Ban H."/>
            <person name="Sato S."/>
            <person name="Yoshikawa S."/>
            <person name="Yamada K."/>
            <person name="Nakamura Y."/>
            <person name="Ichinomiya M."/>
            <person name="Sato N."/>
            <person name="Blanc-Mathieu R."/>
            <person name="Endo H."/>
            <person name="Kuwata A."/>
            <person name="Ogata H."/>
        </authorList>
    </citation>
    <scope>NUCLEOTIDE SEQUENCE [LARGE SCALE GENOMIC DNA]</scope>
    <source>
        <strain evidence="12">NIES 3701</strain>
    </source>
</reference>
<dbReference type="PROSITE" id="PS51192">
    <property type="entry name" value="HELICASE_ATP_BIND_1"/>
    <property type="match status" value="1"/>
</dbReference>
<dbReference type="SMART" id="SM00487">
    <property type="entry name" value="DEXDc"/>
    <property type="match status" value="1"/>
</dbReference>
<dbReference type="InterPro" id="IPR027417">
    <property type="entry name" value="P-loop_NTPase"/>
</dbReference>
<evidence type="ECO:0000259" key="9">
    <source>
        <dbReference type="PROSITE" id="PS51192"/>
    </source>
</evidence>
<dbReference type="GO" id="GO:0005524">
    <property type="term" value="F:ATP binding"/>
    <property type="evidence" value="ECO:0007669"/>
    <property type="project" value="UniProtKB-UniRule"/>
</dbReference>
<dbReference type="EMBL" id="BRXY01000482">
    <property type="protein sequence ID" value="GMH97109.1"/>
    <property type="molecule type" value="Genomic_DNA"/>
</dbReference>
<dbReference type="CDD" id="cd00268">
    <property type="entry name" value="DEADc"/>
    <property type="match status" value="1"/>
</dbReference>
<comment type="domain">
    <text evidence="6">The Q motif is unique to and characteristic of the DEAD box family of RNA helicases and controls ATP binding and hydrolysis.</text>
</comment>
<sequence>MKSSTSSVAIEFQTLRSRSKVLLLIISSLLMTTVVPFRIQSTGRRIGPLTGPLTGPRSRLCNEHCNELCSGPSGTSLCAAEPFHPLLPTWLNVNLAASNYTQPTSIQGQTVEAMVAGEEEGDATRDSALLIKSPTGSGKTLCYLLPLLSRLTQRKSLQSIIIVPTRELVVQVTWLIRRLTVNTTFMTMPITGGANSRSKGWILKDPPSVIVGTPDGITEVLRGKGWSEKVNCVVVDEVDECLRLHGEGLNKVMGRVLSGTFTGNRENDDSRFTIFTSATISDRRYFLKDVVKRGWVGSAQSCSYVSGGATGEIPGVEEVLDFGGSVMPTGLKHKYAVVNEQGKKLGLLRQWLKKTTAKKGKAGGAVIVFMRDDRNLFGIAETISKDNGGVLWSAKSDESILRSDDVDLVVSVLVESDSTRERQSALEVFKGELSRRDKRDGGGNGGGEGEGEGIDEVDDDEVYRNSKMRILVSTDNTASRGIDCPDCHTVFNFDLPDSGTSYVHRGGRAGRFGRPGEVLSIVNKKEEFVIERIGNEVGVEMKCVGREERRGGEGERGREGKG</sequence>
<evidence type="ECO:0000256" key="2">
    <source>
        <dbReference type="ARBA" id="ARBA00022801"/>
    </source>
</evidence>
<feature type="compositionally biased region" description="Acidic residues" evidence="7">
    <location>
        <begin position="449"/>
        <end position="458"/>
    </location>
</feature>
<feature type="domain" description="Helicase ATP-binding" evidence="9">
    <location>
        <begin position="120"/>
        <end position="284"/>
    </location>
</feature>
<dbReference type="PROSITE" id="PS51194">
    <property type="entry name" value="HELICASE_CTER"/>
    <property type="match status" value="1"/>
</dbReference>
<evidence type="ECO:0000256" key="3">
    <source>
        <dbReference type="ARBA" id="ARBA00022806"/>
    </source>
</evidence>
<evidence type="ECO:0000259" key="10">
    <source>
        <dbReference type="PROSITE" id="PS51194"/>
    </source>
</evidence>
<comment type="similarity">
    <text evidence="6">Belongs to the DEAD box helicase family.</text>
</comment>
<dbReference type="Pfam" id="PF00270">
    <property type="entry name" value="DEAD"/>
    <property type="match status" value="1"/>
</dbReference>
<keyword evidence="4 6" id="KW-0067">ATP-binding</keyword>
<keyword evidence="5 6" id="KW-0694">RNA-binding</keyword>
<dbReference type="SMART" id="SM00490">
    <property type="entry name" value="HELICc"/>
    <property type="match status" value="1"/>
</dbReference>
<comment type="catalytic activity">
    <reaction evidence="6">
        <text>ATP + H2O = ADP + phosphate + H(+)</text>
        <dbReference type="Rhea" id="RHEA:13065"/>
        <dbReference type="ChEBI" id="CHEBI:15377"/>
        <dbReference type="ChEBI" id="CHEBI:15378"/>
        <dbReference type="ChEBI" id="CHEBI:30616"/>
        <dbReference type="ChEBI" id="CHEBI:43474"/>
        <dbReference type="ChEBI" id="CHEBI:456216"/>
        <dbReference type="EC" id="3.6.4.13"/>
    </reaction>
</comment>
<dbReference type="AlphaFoldDB" id="A0A9W7BUV6"/>
<evidence type="ECO:0000256" key="4">
    <source>
        <dbReference type="ARBA" id="ARBA00022840"/>
    </source>
</evidence>
<dbReference type="Gene3D" id="3.40.50.300">
    <property type="entry name" value="P-loop containing nucleotide triphosphate hydrolases"/>
    <property type="match status" value="2"/>
</dbReference>
<dbReference type="GO" id="GO:0003723">
    <property type="term" value="F:RNA binding"/>
    <property type="evidence" value="ECO:0007669"/>
    <property type="project" value="UniProtKB-UniRule"/>
</dbReference>
<accession>A0A9W7BUV6</accession>
<keyword evidence="12" id="KW-1185">Reference proteome</keyword>
<dbReference type="InterPro" id="IPR001650">
    <property type="entry name" value="Helicase_C-like"/>
</dbReference>
<dbReference type="EC" id="3.6.4.13" evidence="6"/>
<dbReference type="Proteomes" id="UP001165085">
    <property type="component" value="Unassembled WGS sequence"/>
</dbReference>
<evidence type="ECO:0000256" key="6">
    <source>
        <dbReference type="RuleBase" id="RU365068"/>
    </source>
</evidence>
<gene>
    <name evidence="11" type="ORF">TrST_g5373</name>
</gene>
<feature type="transmembrane region" description="Helical" evidence="8">
    <location>
        <begin position="21"/>
        <end position="39"/>
    </location>
</feature>
<dbReference type="InterPro" id="IPR044742">
    <property type="entry name" value="DEAD/DEAH_RhlB"/>
</dbReference>
<comment type="caution">
    <text evidence="11">The sequence shown here is derived from an EMBL/GenBank/DDBJ whole genome shotgun (WGS) entry which is preliminary data.</text>
</comment>
<evidence type="ECO:0000256" key="8">
    <source>
        <dbReference type="SAM" id="Phobius"/>
    </source>
</evidence>
<keyword evidence="1 6" id="KW-0547">Nucleotide-binding</keyword>
<proteinExistence type="inferred from homology"/>
<organism evidence="11 12">
    <name type="scientific">Triparma strigata</name>
    <dbReference type="NCBI Taxonomy" id="1606541"/>
    <lineage>
        <taxon>Eukaryota</taxon>
        <taxon>Sar</taxon>
        <taxon>Stramenopiles</taxon>
        <taxon>Ochrophyta</taxon>
        <taxon>Bolidophyceae</taxon>
        <taxon>Parmales</taxon>
        <taxon>Triparmaceae</taxon>
        <taxon>Triparma</taxon>
    </lineage>
</organism>
<keyword evidence="8" id="KW-0472">Membrane</keyword>
<evidence type="ECO:0000313" key="11">
    <source>
        <dbReference type="EMBL" id="GMH97109.1"/>
    </source>
</evidence>
<dbReference type="GO" id="GO:0016787">
    <property type="term" value="F:hydrolase activity"/>
    <property type="evidence" value="ECO:0007669"/>
    <property type="project" value="UniProtKB-KW"/>
</dbReference>
<dbReference type="InterPro" id="IPR014001">
    <property type="entry name" value="Helicase_ATP-bd"/>
</dbReference>
<dbReference type="OrthoDB" id="10256233at2759"/>
<evidence type="ECO:0000313" key="12">
    <source>
        <dbReference type="Proteomes" id="UP001165085"/>
    </source>
</evidence>
<feature type="domain" description="Helicase C-terminal" evidence="10">
    <location>
        <begin position="404"/>
        <end position="552"/>
    </location>
</feature>
<dbReference type="SUPFAM" id="SSF52540">
    <property type="entry name" value="P-loop containing nucleoside triphosphate hydrolases"/>
    <property type="match status" value="1"/>
</dbReference>
<name>A0A9W7BUV6_9STRA</name>
<dbReference type="GO" id="GO:0003724">
    <property type="term" value="F:RNA helicase activity"/>
    <property type="evidence" value="ECO:0007669"/>
    <property type="project" value="UniProtKB-EC"/>
</dbReference>
<protein>
    <recommendedName>
        <fullName evidence="6">ATP-dependent RNA helicase</fullName>
        <ecNumber evidence="6">3.6.4.13</ecNumber>
    </recommendedName>
</protein>
<comment type="function">
    <text evidence="6">RNA helicase.</text>
</comment>
<evidence type="ECO:0000256" key="5">
    <source>
        <dbReference type="ARBA" id="ARBA00022884"/>
    </source>
</evidence>
<keyword evidence="2 6" id="KW-0378">Hydrolase</keyword>